<dbReference type="Proteomes" id="UP000494363">
    <property type="component" value="Unassembled WGS sequence"/>
</dbReference>
<reference evidence="1 2" key="1">
    <citation type="submission" date="2020-04" db="EMBL/GenBank/DDBJ databases">
        <authorList>
            <person name="De Canck E."/>
        </authorList>
    </citation>
    <scope>NUCLEOTIDE SEQUENCE [LARGE SCALE GENOMIC DNA]</scope>
    <source>
        <strain evidence="1 2">LMG 29542</strain>
    </source>
</reference>
<keyword evidence="2" id="KW-1185">Reference proteome</keyword>
<dbReference type="AlphaFoldDB" id="A0A6J5E2M2"/>
<evidence type="ECO:0000313" key="2">
    <source>
        <dbReference type="Proteomes" id="UP000494363"/>
    </source>
</evidence>
<proteinExistence type="predicted"/>
<sequence>MALKTSLQRAVRRFAAGIDVSPQAVRLVVLSRRVRGDEPVRIDCVASMPLRPGAMAGAEIVDRQAVAHALFELFDSLQIERVVLSLPCAMAIPGSATLTASVPLCQLAPLLRRQGPPPNAECPNGDALAALEPAVLIEVERIAGIERHALAVDWYIDESSLREGEVTIAATARQHLEARIECAAIAGISLTSIDGEPHAALRAMRYAAAVELELNDEYVAIWVGSDGIYGWRIADDEVAAHMRYPAPEHGSLADALRELGGGSELVSVLVAGEIALLDGVSLSLADIGDVLGCTALPFQCALLGEVAHPDDSELLSDPACAVAFGLAVRGIYE</sequence>
<evidence type="ECO:0008006" key="3">
    <source>
        <dbReference type="Google" id="ProtNLM"/>
    </source>
</evidence>
<organism evidence="1 2">
    <name type="scientific">Paraburkholderia humisilvae</name>
    <dbReference type="NCBI Taxonomy" id="627669"/>
    <lineage>
        <taxon>Bacteria</taxon>
        <taxon>Pseudomonadati</taxon>
        <taxon>Pseudomonadota</taxon>
        <taxon>Betaproteobacteria</taxon>
        <taxon>Burkholderiales</taxon>
        <taxon>Burkholderiaceae</taxon>
        <taxon>Paraburkholderia</taxon>
    </lineage>
</organism>
<evidence type="ECO:0000313" key="1">
    <source>
        <dbReference type="EMBL" id="CAB3759272.1"/>
    </source>
</evidence>
<protein>
    <recommendedName>
        <fullName evidence="3">SHS2 domain-containing protein</fullName>
    </recommendedName>
</protein>
<gene>
    <name evidence="1" type="ORF">LMG29542_03541</name>
</gene>
<dbReference type="RefSeq" id="WP_175227734.1">
    <property type="nucleotide sequence ID" value="NZ_CADIKH010000015.1"/>
</dbReference>
<accession>A0A6J5E2M2</accession>
<dbReference type="EMBL" id="CADIKH010000015">
    <property type="protein sequence ID" value="CAB3759272.1"/>
    <property type="molecule type" value="Genomic_DNA"/>
</dbReference>
<name>A0A6J5E2M2_9BURK</name>
<dbReference type="Gene3D" id="3.30.420.40">
    <property type="match status" value="1"/>
</dbReference>